<protein>
    <submittedName>
        <fullName evidence="5">Spore coat polysaccharide biosynthesis protein spsA</fullName>
    </submittedName>
</protein>
<dbReference type="InterPro" id="IPR050834">
    <property type="entry name" value="Glycosyltransf_2"/>
</dbReference>
<dbReference type="RefSeq" id="WP_025079394.1">
    <property type="nucleotide sequence ID" value="NZ_UGTI01000001.1"/>
</dbReference>
<dbReference type="GO" id="GO:0016757">
    <property type="term" value="F:glycosyltransferase activity"/>
    <property type="evidence" value="ECO:0007669"/>
    <property type="project" value="UniProtKB-KW"/>
</dbReference>
<dbReference type="PANTHER" id="PTHR43685">
    <property type="entry name" value="GLYCOSYLTRANSFERASE"/>
    <property type="match status" value="1"/>
</dbReference>
<accession>A0A379DFT8</accession>
<evidence type="ECO:0000313" key="6">
    <source>
        <dbReference type="Proteomes" id="UP000254263"/>
    </source>
</evidence>
<feature type="domain" description="Glycosyltransferase 2-like" evidence="4">
    <location>
        <begin position="6"/>
        <end position="134"/>
    </location>
</feature>
<evidence type="ECO:0000313" key="5">
    <source>
        <dbReference type="EMBL" id="SUB77216.1"/>
    </source>
</evidence>
<dbReference type="Pfam" id="PF00535">
    <property type="entry name" value="Glycos_transf_2"/>
    <property type="match status" value="1"/>
</dbReference>
<name>A0A379DFT8_9PORP</name>
<dbReference type="EMBL" id="UGTI01000001">
    <property type="protein sequence ID" value="SUB77216.1"/>
    <property type="molecule type" value="Genomic_DNA"/>
</dbReference>
<dbReference type="SUPFAM" id="SSF53448">
    <property type="entry name" value="Nucleotide-diphospho-sugar transferases"/>
    <property type="match status" value="1"/>
</dbReference>
<sequence>MSKLAVIMSIYKSDTLYATKQSIQSILEQTFSDFDFFIMYDGPIADDIDSFLSKLNDHRLKIYKRNQNKGLAFSLNELLSIILNNGYEFIARMDADDYSLPTRFEEQILFLQNNIEIDVCGSYIKEMKDLNQLLNIVKYPMNHIKCLKYIGYRNPLAHPVVMFRSSFFNKAGMYPTDTLRDEDTGLWLNGFLAGCKFANLPKVLLYMRISEDFFERRIGKEKSLADYEKRKEVIKKLHLPRKFFLINYFRYLLFRYSSSRILHFTYKLR</sequence>
<keyword evidence="3" id="KW-0808">Transferase</keyword>
<dbReference type="PANTHER" id="PTHR43685:SF5">
    <property type="entry name" value="GLYCOSYLTRANSFERASE EPSE-RELATED"/>
    <property type="match status" value="1"/>
</dbReference>
<evidence type="ECO:0000256" key="3">
    <source>
        <dbReference type="ARBA" id="ARBA00022679"/>
    </source>
</evidence>
<evidence type="ECO:0000259" key="4">
    <source>
        <dbReference type="Pfam" id="PF00535"/>
    </source>
</evidence>
<gene>
    <name evidence="5" type="primary">spsA</name>
    <name evidence="5" type="ORF">NCTC13100_00331</name>
</gene>
<dbReference type="AlphaFoldDB" id="A0A379DFT8"/>
<organism evidence="5 6">
    <name type="scientific">Porphyromonas macacae</name>
    <dbReference type="NCBI Taxonomy" id="28115"/>
    <lineage>
        <taxon>Bacteria</taxon>
        <taxon>Pseudomonadati</taxon>
        <taxon>Bacteroidota</taxon>
        <taxon>Bacteroidia</taxon>
        <taxon>Bacteroidales</taxon>
        <taxon>Porphyromonadaceae</taxon>
        <taxon>Porphyromonas</taxon>
    </lineage>
</organism>
<reference evidence="5 6" key="1">
    <citation type="submission" date="2018-06" db="EMBL/GenBank/DDBJ databases">
        <authorList>
            <consortium name="Pathogen Informatics"/>
            <person name="Doyle S."/>
        </authorList>
    </citation>
    <scope>NUCLEOTIDE SEQUENCE [LARGE SCALE GENOMIC DNA]</scope>
    <source>
        <strain evidence="5 6">NCTC13100</strain>
    </source>
</reference>
<dbReference type="InterPro" id="IPR029044">
    <property type="entry name" value="Nucleotide-diphossugar_trans"/>
</dbReference>
<dbReference type="Gene3D" id="3.90.550.10">
    <property type="entry name" value="Spore Coat Polysaccharide Biosynthesis Protein SpsA, Chain A"/>
    <property type="match status" value="1"/>
</dbReference>
<dbReference type="InterPro" id="IPR001173">
    <property type="entry name" value="Glyco_trans_2-like"/>
</dbReference>
<comment type="similarity">
    <text evidence="1">Belongs to the glycosyltransferase 2 family.</text>
</comment>
<proteinExistence type="inferred from homology"/>
<dbReference type="Proteomes" id="UP000254263">
    <property type="component" value="Unassembled WGS sequence"/>
</dbReference>
<evidence type="ECO:0000256" key="2">
    <source>
        <dbReference type="ARBA" id="ARBA00022676"/>
    </source>
</evidence>
<evidence type="ECO:0000256" key="1">
    <source>
        <dbReference type="ARBA" id="ARBA00006739"/>
    </source>
</evidence>
<keyword evidence="2" id="KW-0328">Glycosyltransferase</keyword>